<dbReference type="EMBL" id="JAAOAO010000174">
    <property type="protein sequence ID" value="KAF5559489.1"/>
    <property type="molecule type" value="Genomic_DNA"/>
</dbReference>
<feature type="compositionally biased region" description="Acidic residues" evidence="1">
    <location>
        <begin position="373"/>
        <end position="389"/>
    </location>
</feature>
<evidence type="ECO:0000256" key="1">
    <source>
        <dbReference type="SAM" id="MobiDB-lite"/>
    </source>
</evidence>
<accession>A0A8H5JQL7</accession>
<keyword evidence="3" id="KW-1185">Reference proteome</keyword>
<reference evidence="2 3" key="1">
    <citation type="submission" date="2020-05" db="EMBL/GenBank/DDBJ databases">
        <title>Identification and distribution of gene clusters putatively required for synthesis of sphingolipid metabolism inhibitors in phylogenetically diverse species of the filamentous fungus Fusarium.</title>
        <authorList>
            <person name="Kim H.-S."/>
            <person name="Busman M."/>
            <person name="Brown D.W."/>
            <person name="Divon H."/>
            <person name="Uhlig S."/>
            <person name="Proctor R.H."/>
        </authorList>
    </citation>
    <scope>NUCLEOTIDE SEQUENCE [LARGE SCALE GENOMIC DNA]</scope>
    <source>
        <strain evidence="2 3">NRRL 25196</strain>
    </source>
</reference>
<sequence>MDYYQRIKRFQSCHRKSTHGNDKICSSWVYSPESNVHIARDREWFEDDYIAFSSIVYHTRDEPWSNAEKFTNHGLELNPEHYTWAHGVGTVILKTKRSPNRRPNTRGNKNMSELVLKNVIFAPNYICNFIGGNISQDGYVDRVGSGSIKSEGKICDSMGFQVAHFRNKKNTMQQIEVRIWGPPSGRELKEKSAFPTCIRLDLPYYKHDIQVRWPAEERCRFERYRSTRIPSVNIGKKPWSEEELQRLRNEGIHFDEEVERAIIHHDKENPGGAGSLRTRKIATILRGKHRAQWLKNPFQDHFDTHKRFPEALKCGRGFSFAQNGFVNQVWGDAKGFVDMYGYRHEVDDECEMAAMQLKGIMREQGLEVSGDEKWEDEDEDEDESAWEDTEEEICECEHVTLIDQKDDDGVEVCGLQPYAKGDSESAGRKLA</sequence>
<dbReference type="PANTHER" id="PTHR40628:SF1">
    <property type="entry name" value="CHROMO DOMAIN-CONTAINING PROTEIN"/>
    <property type="match status" value="1"/>
</dbReference>
<gene>
    <name evidence="2" type="ORF">FNAPI_4708</name>
</gene>
<feature type="region of interest" description="Disordered" evidence="1">
    <location>
        <begin position="366"/>
        <end position="389"/>
    </location>
</feature>
<organism evidence="2 3">
    <name type="scientific">Fusarium napiforme</name>
    <dbReference type="NCBI Taxonomy" id="42672"/>
    <lineage>
        <taxon>Eukaryota</taxon>
        <taxon>Fungi</taxon>
        <taxon>Dikarya</taxon>
        <taxon>Ascomycota</taxon>
        <taxon>Pezizomycotina</taxon>
        <taxon>Sordariomycetes</taxon>
        <taxon>Hypocreomycetidae</taxon>
        <taxon>Hypocreales</taxon>
        <taxon>Nectriaceae</taxon>
        <taxon>Fusarium</taxon>
        <taxon>Fusarium fujikuroi species complex</taxon>
    </lineage>
</organism>
<protein>
    <submittedName>
        <fullName evidence="2">Signal sequence receptor alpha subunit</fullName>
    </submittedName>
</protein>
<evidence type="ECO:0000313" key="3">
    <source>
        <dbReference type="Proteomes" id="UP000574317"/>
    </source>
</evidence>
<keyword evidence="2" id="KW-0675">Receptor</keyword>
<evidence type="ECO:0000313" key="2">
    <source>
        <dbReference type="EMBL" id="KAF5559489.1"/>
    </source>
</evidence>
<name>A0A8H5JQL7_9HYPO</name>
<dbReference type="AlphaFoldDB" id="A0A8H5JQL7"/>
<dbReference type="Proteomes" id="UP000574317">
    <property type="component" value="Unassembled WGS sequence"/>
</dbReference>
<proteinExistence type="predicted"/>
<comment type="caution">
    <text evidence="2">The sequence shown here is derived from an EMBL/GenBank/DDBJ whole genome shotgun (WGS) entry which is preliminary data.</text>
</comment>
<dbReference type="PANTHER" id="PTHR40628">
    <property type="entry name" value="CHROMO DOMAIN-CONTAINING PROTEIN"/>
    <property type="match status" value="1"/>
</dbReference>